<evidence type="ECO:0000256" key="2">
    <source>
        <dbReference type="ARBA" id="ARBA00022786"/>
    </source>
</evidence>
<feature type="non-terminal residue" evidence="5">
    <location>
        <position position="1"/>
    </location>
</feature>
<feature type="domain" description="HECT" evidence="4">
    <location>
        <begin position="37"/>
        <end position="79"/>
    </location>
</feature>
<evidence type="ECO:0000313" key="5">
    <source>
        <dbReference type="EMBL" id="KAK6494049.1"/>
    </source>
</evidence>
<name>A0ABR1AAD9_HUSHU</name>
<proteinExistence type="predicted"/>
<keyword evidence="2 3" id="KW-0833">Ubl conjugation pathway</keyword>
<dbReference type="SUPFAM" id="SSF56204">
    <property type="entry name" value="Hect, E3 ligase catalytic domain"/>
    <property type="match status" value="1"/>
</dbReference>
<reference evidence="5 6" key="1">
    <citation type="submission" date="2021-05" db="EMBL/GenBank/DDBJ databases">
        <authorList>
            <person name="Zahm M."/>
            <person name="Klopp C."/>
            <person name="Cabau C."/>
            <person name="Kuhl H."/>
            <person name="Suciu R."/>
            <person name="Ciorpac M."/>
            <person name="Holostenco D."/>
            <person name="Gessner J."/>
            <person name="Wuertz S."/>
            <person name="Hohne C."/>
            <person name="Stock M."/>
            <person name="Gislard M."/>
            <person name="Lluch J."/>
            <person name="Milhes M."/>
            <person name="Lampietro C."/>
            <person name="Lopez Roques C."/>
            <person name="Donnadieu C."/>
            <person name="Du K."/>
            <person name="Schartl M."/>
            <person name="Guiguen Y."/>
        </authorList>
    </citation>
    <scope>NUCLEOTIDE SEQUENCE [LARGE SCALE GENOMIC DNA]</scope>
    <source>
        <strain evidence="5">Hh-F2</strain>
        <tissue evidence="5">Blood</tissue>
    </source>
</reference>
<dbReference type="InterPro" id="IPR000569">
    <property type="entry name" value="HECT_dom"/>
</dbReference>
<comment type="caution">
    <text evidence="5">The sequence shown here is derived from an EMBL/GenBank/DDBJ whole genome shotgun (WGS) entry which is preliminary data.</text>
</comment>
<organism evidence="5 6">
    <name type="scientific">Huso huso</name>
    <name type="common">Beluga</name>
    <name type="synonym">Acipenser huso</name>
    <dbReference type="NCBI Taxonomy" id="61971"/>
    <lineage>
        <taxon>Eukaryota</taxon>
        <taxon>Metazoa</taxon>
        <taxon>Chordata</taxon>
        <taxon>Craniata</taxon>
        <taxon>Vertebrata</taxon>
        <taxon>Euteleostomi</taxon>
        <taxon>Actinopterygii</taxon>
        <taxon>Chondrostei</taxon>
        <taxon>Acipenseriformes</taxon>
        <taxon>Acipenseridae</taxon>
        <taxon>Huso</taxon>
    </lineage>
</organism>
<gene>
    <name evidence="5" type="ORF">HHUSO_G487</name>
</gene>
<evidence type="ECO:0000256" key="1">
    <source>
        <dbReference type="ARBA" id="ARBA00022679"/>
    </source>
</evidence>
<dbReference type="PROSITE" id="PS50237">
    <property type="entry name" value="HECT"/>
    <property type="match status" value="1"/>
</dbReference>
<dbReference type="Gene3D" id="3.90.1750.10">
    <property type="entry name" value="Hect, E3 ligase catalytic domains"/>
    <property type="match status" value="1"/>
</dbReference>
<evidence type="ECO:0000259" key="4">
    <source>
        <dbReference type="PROSITE" id="PS50237"/>
    </source>
</evidence>
<dbReference type="InterPro" id="IPR035983">
    <property type="entry name" value="Hect_E3_ubiquitin_ligase"/>
</dbReference>
<protein>
    <submittedName>
        <fullName evidence="5">G2/M phase-specific E3 ubiquitin-protein ligase-like</fullName>
    </submittedName>
</protein>
<comment type="caution">
    <text evidence="3">Lacks conserved residue(s) required for the propagation of feature annotation.</text>
</comment>
<dbReference type="EMBL" id="JAHFZB010000001">
    <property type="protein sequence ID" value="KAK6494049.1"/>
    <property type="molecule type" value="Genomic_DNA"/>
</dbReference>
<accession>A0ABR1AAD9</accession>
<evidence type="ECO:0000313" key="6">
    <source>
        <dbReference type="Proteomes" id="UP001369086"/>
    </source>
</evidence>
<keyword evidence="6" id="KW-1185">Reference proteome</keyword>
<dbReference type="Proteomes" id="UP001369086">
    <property type="component" value="Unassembled WGS sequence"/>
</dbReference>
<keyword evidence="1" id="KW-0808">Transferase</keyword>
<sequence length="161" mass="17827">FSVEDILQSLRDEEEVICFILNRRNVWDGAARAMKRPNFSTNKRVDVKFTDDAGVSEGAVDLGGPMREFFRLVLQHISNSPMFDGPENQHTLSCHAESLKNNSYLYAGQLIAMSIVHGGPSPHFFAPVLFQAVALGPDNVHAAIEDITDTDIKRQLSEVGV</sequence>
<evidence type="ECO:0000256" key="3">
    <source>
        <dbReference type="PROSITE-ProRule" id="PRU00104"/>
    </source>
</evidence>